<keyword evidence="2" id="KW-0963">Cytoplasm</keyword>
<keyword evidence="9" id="KW-1185">Reference proteome</keyword>
<organism evidence="8 9">
    <name type="scientific">Littorina saxatilis</name>
    <dbReference type="NCBI Taxonomy" id="31220"/>
    <lineage>
        <taxon>Eukaryota</taxon>
        <taxon>Metazoa</taxon>
        <taxon>Spiralia</taxon>
        <taxon>Lophotrochozoa</taxon>
        <taxon>Mollusca</taxon>
        <taxon>Gastropoda</taxon>
        <taxon>Caenogastropoda</taxon>
        <taxon>Littorinimorpha</taxon>
        <taxon>Littorinoidea</taxon>
        <taxon>Littorinidae</taxon>
        <taxon>Littorina</taxon>
    </lineage>
</organism>
<proteinExistence type="inferred from homology"/>
<evidence type="ECO:0000259" key="6">
    <source>
        <dbReference type="Pfam" id="PF10629"/>
    </source>
</evidence>
<comment type="subcellular location">
    <subcellularLocation>
        <location evidence="1">Cytoplasm</location>
        <location evidence="1">Cytoskeleton</location>
        <location evidence="1">Cilium axoneme</location>
    </subcellularLocation>
</comment>
<comment type="similarity">
    <text evidence="5">Belongs to the CIMIP2 family.</text>
</comment>
<dbReference type="AlphaFoldDB" id="A0AAN9AXM0"/>
<sequence length="326" mass="36706">MTTIAFGGGPTTEQRRAFASLKDGSQVPGYRGYIPQIKYRVGQTYGDDTANLSQEFGFKRSATVIGVMQPEQDPVGRPLPRATGDNKYTEKMVPGYTGYMPRLPFRFGDTYKRNSDKCIDEFTINRDNYNCKIAELNQQTAGHPRLTSISHDPVVRDKLNLYRDTHPPQPILMEDHKGLYEAPIPGYDGFVPRIGPTQIGLGQRYKNRAQQGLDSFARDQFKALGRHNAAMPSDQKCVPMSARPKLGPVSLDKTPYDYVSGQAYSRRIYQTAGMIPKYTGYVPQRRYVFGNTYGDTTRSLEVCAHREPCYGEFLTTQSLPRPMVPC</sequence>
<dbReference type="Pfam" id="PF22573">
    <property type="entry name" value="SPMIP5"/>
    <property type="match status" value="1"/>
</dbReference>
<dbReference type="InterPro" id="IPR018902">
    <property type="entry name" value="CMI2A-C-like_dom"/>
</dbReference>
<evidence type="ECO:0000259" key="7">
    <source>
        <dbReference type="Pfam" id="PF22573"/>
    </source>
</evidence>
<keyword evidence="4" id="KW-0966">Cell projection</keyword>
<name>A0AAN9AXM0_9CAEN</name>
<accession>A0AAN9AXM0</accession>
<dbReference type="GO" id="GO:0005930">
    <property type="term" value="C:axoneme"/>
    <property type="evidence" value="ECO:0007669"/>
    <property type="project" value="UniProtKB-SubCell"/>
</dbReference>
<feature type="domain" description="Ciliary microtubule inner protein 2A-C-like" evidence="6">
    <location>
        <begin position="91"/>
        <end position="122"/>
    </location>
</feature>
<protein>
    <recommendedName>
        <fullName evidence="10">Protein FAM166B</fullName>
    </recommendedName>
</protein>
<dbReference type="PANTHER" id="PTHR22146">
    <property type="entry name" value="CAT EYE SYNDROME CRITICAL REGION PROTEIN 6"/>
    <property type="match status" value="1"/>
</dbReference>
<feature type="domain" description="Sperm-associated microtubule inner protein 5" evidence="7">
    <location>
        <begin position="176"/>
        <end position="216"/>
    </location>
</feature>
<comment type="caution">
    <text evidence="8">The sequence shown here is derived from an EMBL/GenBank/DDBJ whole genome shotgun (WGS) entry which is preliminary data.</text>
</comment>
<feature type="domain" description="Ciliary microtubule inner protein 2A-C-like" evidence="6">
    <location>
        <begin position="274"/>
        <end position="298"/>
    </location>
</feature>
<dbReference type="InterPro" id="IPR055215">
    <property type="entry name" value="SPMIP5_dom"/>
</dbReference>
<dbReference type="Proteomes" id="UP001374579">
    <property type="component" value="Unassembled WGS sequence"/>
</dbReference>
<reference evidence="8 9" key="1">
    <citation type="submission" date="2024-02" db="EMBL/GenBank/DDBJ databases">
        <title>Chromosome-scale genome assembly of the rough periwinkle Littorina saxatilis.</title>
        <authorList>
            <person name="De Jode A."/>
            <person name="Faria R."/>
            <person name="Formenti G."/>
            <person name="Sims Y."/>
            <person name="Smith T.P."/>
            <person name="Tracey A."/>
            <person name="Wood J.M.D."/>
            <person name="Zagrodzka Z.B."/>
            <person name="Johannesson K."/>
            <person name="Butlin R.K."/>
            <person name="Leder E.H."/>
        </authorList>
    </citation>
    <scope>NUCLEOTIDE SEQUENCE [LARGE SCALE GENOMIC DNA]</scope>
    <source>
        <strain evidence="8">Snail1</strain>
        <tissue evidence="8">Muscle</tissue>
    </source>
</reference>
<dbReference type="PANTHER" id="PTHR22146:SF17">
    <property type="entry name" value="PROTEIN FAM166B-LIKE PROTEIN"/>
    <property type="match status" value="1"/>
</dbReference>
<dbReference type="EMBL" id="JBAMIC010000018">
    <property type="protein sequence ID" value="KAK7095062.1"/>
    <property type="molecule type" value="Genomic_DNA"/>
</dbReference>
<evidence type="ECO:0008006" key="10">
    <source>
        <dbReference type="Google" id="ProtNLM"/>
    </source>
</evidence>
<feature type="domain" description="Ciliary microtubule inner protein 2A-C-like" evidence="6">
    <location>
        <begin position="26"/>
        <end position="55"/>
    </location>
</feature>
<evidence type="ECO:0000313" key="9">
    <source>
        <dbReference type="Proteomes" id="UP001374579"/>
    </source>
</evidence>
<evidence type="ECO:0000313" key="8">
    <source>
        <dbReference type="EMBL" id="KAK7095062.1"/>
    </source>
</evidence>
<evidence type="ECO:0000256" key="5">
    <source>
        <dbReference type="ARBA" id="ARBA00035661"/>
    </source>
</evidence>
<gene>
    <name evidence="8" type="ORF">V1264_006523</name>
</gene>
<evidence type="ECO:0000256" key="3">
    <source>
        <dbReference type="ARBA" id="ARBA00023212"/>
    </source>
</evidence>
<dbReference type="GO" id="GO:0015630">
    <property type="term" value="C:microtubule cytoskeleton"/>
    <property type="evidence" value="ECO:0007669"/>
    <property type="project" value="UniProtKB-ARBA"/>
</dbReference>
<dbReference type="Pfam" id="PF10629">
    <property type="entry name" value="CMI2B-like"/>
    <property type="match status" value="3"/>
</dbReference>
<keyword evidence="3" id="KW-0206">Cytoskeleton</keyword>
<evidence type="ECO:0000256" key="1">
    <source>
        <dbReference type="ARBA" id="ARBA00004430"/>
    </source>
</evidence>
<evidence type="ECO:0000256" key="2">
    <source>
        <dbReference type="ARBA" id="ARBA00022490"/>
    </source>
</evidence>
<evidence type="ECO:0000256" key="4">
    <source>
        <dbReference type="ARBA" id="ARBA00023273"/>
    </source>
</evidence>